<dbReference type="Proteomes" id="UP000887566">
    <property type="component" value="Unplaced"/>
</dbReference>
<keyword evidence="1" id="KW-1185">Reference proteome</keyword>
<dbReference type="WBParaSite" id="PSAMB.scaffold452size50529.g5912.t1">
    <property type="protein sequence ID" value="PSAMB.scaffold452size50529.g5912.t1"/>
    <property type="gene ID" value="PSAMB.scaffold452size50529.g5912"/>
</dbReference>
<protein>
    <submittedName>
        <fullName evidence="2">Uncharacterized protein</fullName>
    </submittedName>
</protein>
<organism evidence="1 2">
    <name type="scientific">Plectus sambesii</name>
    <dbReference type="NCBI Taxonomy" id="2011161"/>
    <lineage>
        <taxon>Eukaryota</taxon>
        <taxon>Metazoa</taxon>
        <taxon>Ecdysozoa</taxon>
        <taxon>Nematoda</taxon>
        <taxon>Chromadorea</taxon>
        <taxon>Plectida</taxon>
        <taxon>Plectina</taxon>
        <taxon>Plectoidea</taxon>
        <taxon>Plectidae</taxon>
        <taxon>Plectus</taxon>
    </lineage>
</organism>
<evidence type="ECO:0000313" key="2">
    <source>
        <dbReference type="WBParaSite" id="PSAMB.scaffold452size50529.g5912.t1"/>
    </source>
</evidence>
<proteinExistence type="predicted"/>
<reference evidence="2" key="1">
    <citation type="submission" date="2022-11" db="UniProtKB">
        <authorList>
            <consortium name="WormBaseParasite"/>
        </authorList>
    </citation>
    <scope>IDENTIFICATION</scope>
</reference>
<sequence length="263" mass="29296">MANKGGASKEKNVEMNDEEKMIIAATYADMWQILESKFETASKGEENHRELTFKELVEKVTAVGRGNRSKIEMRATGGGPPTVDGNVSPATKMMIVGMEGSDAVHGFPGGIDSDDPATWAPVHSEERPITQDREELDDSVEEAPGVALGVALGGRTLPPKKKRRVRTDARKWFTTPLGQEMKAQHMRLIDAEMALVADRRTLLADRRALVAEKRMHLAGERVLMAEKRMRNKWQIAQLKLQIYAQSKNLSLNEIDEAYDQELA</sequence>
<accession>A0A914WQA7</accession>
<name>A0A914WQA7_9BILA</name>
<dbReference type="AlphaFoldDB" id="A0A914WQA7"/>
<evidence type="ECO:0000313" key="1">
    <source>
        <dbReference type="Proteomes" id="UP000887566"/>
    </source>
</evidence>